<evidence type="ECO:0000313" key="5">
    <source>
        <dbReference type="Proteomes" id="UP000001307"/>
    </source>
</evidence>
<dbReference type="InParanoid" id="E4XMT5"/>
<sequence length="133" mass="15042">MALEKTGSAKTATGNVRTVRLNTYRERKFECQELEKENKQLSNSIVQLQDIICAKDEEMQILKMQVADQEIIKDKFEQLQGEVVKVGSKLETSFSEEIEQLETIEVVTERIVSAAPSTPPPPPSPEVFIDYDP</sequence>
<proteinExistence type="predicted"/>
<accession>E4XMT5</accession>
<evidence type="ECO:0000256" key="1">
    <source>
        <dbReference type="SAM" id="Coils"/>
    </source>
</evidence>
<dbReference type="EMBL" id="FN653079">
    <property type="protein sequence ID" value="CBY19828.1"/>
    <property type="molecule type" value="Genomic_DNA"/>
</dbReference>
<evidence type="ECO:0000313" key="3">
    <source>
        <dbReference type="EMBL" id="CBY19828.1"/>
    </source>
</evidence>
<dbReference type="Proteomes" id="UP000011014">
    <property type="component" value="Unassembled WGS sequence"/>
</dbReference>
<protein>
    <submittedName>
        <fullName evidence="3">Uncharacterized protein</fullName>
    </submittedName>
</protein>
<name>E4XMT5_OIKDI</name>
<feature type="coiled-coil region" evidence="1">
    <location>
        <begin position="24"/>
        <end position="51"/>
    </location>
</feature>
<organism evidence="3">
    <name type="scientific">Oikopleura dioica</name>
    <name type="common">Tunicate</name>
    <dbReference type="NCBI Taxonomy" id="34765"/>
    <lineage>
        <taxon>Eukaryota</taxon>
        <taxon>Metazoa</taxon>
        <taxon>Chordata</taxon>
        <taxon>Tunicata</taxon>
        <taxon>Appendicularia</taxon>
        <taxon>Copelata</taxon>
        <taxon>Oikopleuridae</taxon>
        <taxon>Oikopleura</taxon>
    </lineage>
</organism>
<keyword evidence="1" id="KW-0175">Coiled coil</keyword>
<keyword evidence="5" id="KW-1185">Reference proteome</keyword>
<feature type="region of interest" description="Disordered" evidence="2">
    <location>
        <begin position="113"/>
        <end position="133"/>
    </location>
</feature>
<evidence type="ECO:0000313" key="4">
    <source>
        <dbReference type="EMBL" id="CBY39272.1"/>
    </source>
</evidence>
<evidence type="ECO:0000256" key="2">
    <source>
        <dbReference type="SAM" id="MobiDB-lite"/>
    </source>
</evidence>
<dbReference type="EMBL" id="FN655483">
    <property type="protein sequence ID" value="CBY39272.1"/>
    <property type="molecule type" value="Genomic_DNA"/>
</dbReference>
<reference evidence="3" key="1">
    <citation type="journal article" date="2010" name="Science">
        <title>Plasticity of animal genome architecture unmasked by rapid evolution of a pelagic tunicate.</title>
        <authorList>
            <person name="Denoeud F."/>
            <person name="Henriet S."/>
            <person name="Mungpakdee S."/>
            <person name="Aury J.M."/>
            <person name="Da Silva C."/>
            <person name="Brinkmann H."/>
            <person name="Mikhaleva J."/>
            <person name="Olsen L.C."/>
            <person name="Jubin C."/>
            <person name="Canestro C."/>
            <person name="Bouquet J.M."/>
            <person name="Danks G."/>
            <person name="Poulain J."/>
            <person name="Campsteijn C."/>
            <person name="Adamski M."/>
            <person name="Cross I."/>
            <person name="Yadetie F."/>
            <person name="Muffato M."/>
            <person name="Louis A."/>
            <person name="Butcher S."/>
            <person name="Tsagkogeorga G."/>
            <person name="Konrad A."/>
            <person name="Singh S."/>
            <person name="Jensen M.F."/>
            <person name="Cong E.H."/>
            <person name="Eikeseth-Otteraa H."/>
            <person name="Noel B."/>
            <person name="Anthouard V."/>
            <person name="Porcel B.M."/>
            <person name="Kachouri-Lafond R."/>
            <person name="Nishino A."/>
            <person name="Ugolini M."/>
            <person name="Chourrout P."/>
            <person name="Nishida H."/>
            <person name="Aasland R."/>
            <person name="Huzurbazar S."/>
            <person name="Westhof E."/>
            <person name="Delsuc F."/>
            <person name="Lehrach H."/>
            <person name="Reinhardt R."/>
            <person name="Weissenbach J."/>
            <person name="Roy S.W."/>
            <person name="Artiguenave F."/>
            <person name="Postlethwait J.H."/>
            <person name="Manak J.R."/>
            <person name="Thompson E.M."/>
            <person name="Jaillon O."/>
            <person name="Du Pasquier L."/>
            <person name="Boudinot P."/>
            <person name="Liberles D.A."/>
            <person name="Volff J.N."/>
            <person name="Philippe H."/>
            <person name="Lenhard B."/>
            <person name="Roest Crollius H."/>
            <person name="Wincker P."/>
            <person name="Chourrout D."/>
        </authorList>
    </citation>
    <scope>NUCLEOTIDE SEQUENCE [LARGE SCALE GENOMIC DNA]</scope>
</reference>
<dbReference type="AlphaFoldDB" id="E4XMT5"/>
<dbReference type="Proteomes" id="UP000001307">
    <property type="component" value="Unassembled WGS sequence"/>
</dbReference>
<gene>
    <name evidence="3" type="ORF">GSOID_T00015482001</name>
    <name evidence="4" type="ORF">GSOID_T00019826001</name>
</gene>